<evidence type="ECO:0000259" key="14">
    <source>
        <dbReference type="PROSITE" id="PS52040"/>
    </source>
</evidence>
<feature type="domain" description="Topo IIA-type catalytic" evidence="14">
    <location>
        <begin position="727"/>
        <end position="1207"/>
    </location>
</feature>
<dbReference type="GO" id="GO:0003677">
    <property type="term" value="F:DNA binding"/>
    <property type="evidence" value="ECO:0007669"/>
    <property type="project" value="UniProtKB-UniRule"/>
</dbReference>
<evidence type="ECO:0000256" key="6">
    <source>
        <dbReference type="ARBA" id="ARBA00022741"/>
    </source>
</evidence>
<comment type="similarity">
    <text evidence="3">Belongs to the type II topoisomerase family.</text>
</comment>
<organism evidence="15">
    <name type="scientific">Pithovirus LCDPAC02</name>
    <dbReference type="NCBI Taxonomy" id="2506601"/>
    <lineage>
        <taxon>Viruses</taxon>
        <taxon>Pithoviruses</taxon>
    </lineage>
</organism>
<dbReference type="InterPro" id="IPR013760">
    <property type="entry name" value="Topo_IIA-like_dom_sf"/>
</dbReference>
<evidence type="ECO:0000256" key="2">
    <source>
        <dbReference type="ARBA" id="ARBA00001946"/>
    </source>
</evidence>
<dbReference type="InterPro" id="IPR036890">
    <property type="entry name" value="HATPase_C_sf"/>
</dbReference>
<evidence type="ECO:0000256" key="9">
    <source>
        <dbReference type="ARBA" id="ARBA00023029"/>
    </source>
</evidence>
<keyword evidence="11 13" id="KW-0413">Isomerase</keyword>
<dbReference type="Gene3D" id="3.90.199.10">
    <property type="entry name" value="Topoisomerase II, domain 5"/>
    <property type="match status" value="1"/>
</dbReference>
<dbReference type="Gene3D" id="3.30.1360.40">
    <property type="match status" value="1"/>
</dbReference>
<keyword evidence="7" id="KW-0067">ATP-binding</keyword>
<dbReference type="GO" id="GO:0005524">
    <property type="term" value="F:ATP binding"/>
    <property type="evidence" value="ECO:0007669"/>
    <property type="project" value="UniProtKB-KW"/>
</dbReference>
<dbReference type="SMART" id="SM00434">
    <property type="entry name" value="TOP4c"/>
    <property type="match status" value="1"/>
</dbReference>
<dbReference type="SMART" id="SM00433">
    <property type="entry name" value="TOP2c"/>
    <property type="match status" value="1"/>
</dbReference>
<sequence>MKNKYDITEHNVNTYDQLNEYDRIRNNPGMYLGNADFIEFVDDYYDLDNRIIKSRKFKFPDIALNMFREILFNAVDNVFESRIKEVDPIQIEVDIEDGIINIKNYGLIIPIKEKTFKCGKMYIPSLVFGVLGSSSNYDKKVNLDKIKTGTNGLGAKLANIYSKWFKVIIYDSENKMLFVQKWKNGMIETKGPRIYSENENEKIPKQYLDKYSYVNVQYELDFEHLGFQHEKREYSYNKYEAGLLARYCIDISFVTKIPVLFSYGNHDLNFNLRNSEDFANYYFNKLNKSVLLRSSDIKNKDLLKYNIYIKENGSRKQHKKKLFYELYMMNLDPEITEYKHIKHRFITLVNGMRVYEGIQKNTIFDILLPLQEIKGKGIRKNNFFENIFVILNVRLYCTEFDSQKKNNLKSPNFKINIPEELEKNFQFKGWFFLDNVLKAQMKLHNIKELKSIQNKNRKKKIVSDDCYDAYLVNKNPELCMAGFAEGKSGMNFLVVYQANMENGKDVMGILALRGKVLNVRKCTIDRMKDNIIIQKIINFLGLEFSEDINYYDNNKNFIKLRYQKGLRLFADSDDDGFHIVLLVLNFFDYFFPSLIERRYISFFATPIIKLYKNNKFENMFYTKYEYEQFVKNHMDNYEKVYLKGLGSSNSEEIVEYMEDEKNIIFKYTDNAKKMIEDLMGKNSNKRKNWILENERVGIIDIFSIRKIDVFINTNIYDYTLRTILRAIPNLVSGLKDSQSKIIYTMMKKKPKKIIISNFAGKVQEFTEYEHGQGSLEEAIFKLCQNFVGANNIPYFNYHGLCGSREYNGKDHSQSRYPSIMYNKNIESLIKVGNSEKEVYPVLPLVLINGTNGISGGWKVFIPKCNFESIKDQILQILDEIRFELDFKFESFIDCIYQNRFNLIDFINIENLQKNIKDLNKNFIKSIYFDNVENFSDIINVKIFYKGYKGNIEIEYKDIETQSKIVDTFDSDYYQFNKYQIMKMYGIFERRNKNKYIITEIPVKYSISQYRKFLDKMIEKDMLVDFRDKSKLDKIYFEIELTDEFAKEVEQQDTHNYIYKMLKLVWEEKLTNINLLDENNDIKNYPNLNYMFLKFILQRLYIYSKEKIENIKLEISKIDKLIQKIRLIWLMTQNLIIPDKKTTKEYVNSALACDISKEIALNLKSHQRSEENFEDLKLKLKLELENFLEILNTSILEMWKFDINKLKI</sequence>
<dbReference type="GO" id="GO:0006265">
    <property type="term" value="P:DNA topological change"/>
    <property type="evidence" value="ECO:0007669"/>
    <property type="project" value="UniProtKB-UniRule"/>
</dbReference>
<dbReference type="Pfam" id="PF00521">
    <property type="entry name" value="DNA_topoisoIV"/>
    <property type="match status" value="2"/>
</dbReference>
<dbReference type="Gene3D" id="3.30.1490.30">
    <property type="match status" value="1"/>
</dbReference>
<dbReference type="PANTHER" id="PTHR10169">
    <property type="entry name" value="DNA TOPOISOMERASE/GYRASE"/>
    <property type="match status" value="1"/>
</dbReference>
<dbReference type="FunFam" id="3.40.50.670:FF:000001">
    <property type="entry name" value="DNA topoisomerase 2"/>
    <property type="match status" value="1"/>
</dbReference>
<dbReference type="InterPro" id="IPR013759">
    <property type="entry name" value="Topo_IIA_B_C"/>
</dbReference>
<dbReference type="Gene3D" id="3.40.50.670">
    <property type="match status" value="1"/>
</dbReference>
<dbReference type="PANTHER" id="PTHR10169:SF38">
    <property type="entry name" value="DNA TOPOISOMERASE 2"/>
    <property type="match status" value="1"/>
</dbReference>
<evidence type="ECO:0000256" key="12">
    <source>
        <dbReference type="ARBA" id="ARBA00031138"/>
    </source>
</evidence>
<comment type="catalytic activity">
    <reaction evidence="1 13">
        <text>ATP-dependent breakage, passage and rejoining of double-stranded DNA.</text>
        <dbReference type="EC" id="5.6.2.2"/>
    </reaction>
</comment>
<proteinExistence type="inferred from homology"/>
<dbReference type="GO" id="GO:0003918">
    <property type="term" value="F:DNA topoisomerase type II (double strand cut, ATP-hydrolyzing) activity"/>
    <property type="evidence" value="ECO:0007669"/>
    <property type="project" value="UniProtKB-EC"/>
</dbReference>
<dbReference type="InterPro" id="IPR031660">
    <property type="entry name" value="TOPRIM_C"/>
</dbReference>
<dbReference type="Pfam" id="PF16898">
    <property type="entry name" value="TOPRIM_C"/>
    <property type="match status" value="1"/>
</dbReference>
<evidence type="ECO:0000313" key="15">
    <source>
        <dbReference type="EMBL" id="QBK84982.1"/>
    </source>
</evidence>
<dbReference type="EMBL" id="MK500301">
    <property type="protein sequence ID" value="QBK84982.1"/>
    <property type="molecule type" value="Genomic_DNA"/>
</dbReference>
<evidence type="ECO:0000256" key="11">
    <source>
        <dbReference type="ARBA" id="ARBA00023235"/>
    </source>
</evidence>
<evidence type="ECO:0000256" key="1">
    <source>
        <dbReference type="ARBA" id="ARBA00000185"/>
    </source>
</evidence>
<evidence type="ECO:0000256" key="8">
    <source>
        <dbReference type="ARBA" id="ARBA00022842"/>
    </source>
</evidence>
<protein>
    <recommendedName>
        <fullName evidence="5">DNA topoisomerase 2</fullName>
        <ecNumber evidence="4">5.6.2.2</ecNumber>
    </recommendedName>
    <alternativeName>
        <fullName evidence="12">DNA topoisomerase II</fullName>
    </alternativeName>
</protein>
<comment type="cofactor">
    <cofactor evidence="2">
        <name>Mg(2+)</name>
        <dbReference type="ChEBI" id="CHEBI:18420"/>
    </cofactor>
</comment>
<reference evidence="15" key="1">
    <citation type="journal article" date="2019" name="MBio">
        <title>Virus Genomes from Deep Sea Sediments Expand the Ocean Megavirome and Support Independent Origins of Viral Gigantism.</title>
        <authorList>
            <person name="Backstrom D."/>
            <person name="Yutin N."/>
            <person name="Jorgensen S.L."/>
            <person name="Dharamshi J."/>
            <person name="Homa F."/>
            <person name="Zaremba-Niedwiedzka K."/>
            <person name="Spang A."/>
            <person name="Wolf Y.I."/>
            <person name="Koonin E.V."/>
            <person name="Ettema T.J."/>
        </authorList>
    </citation>
    <scope>NUCLEOTIDE SEQUENCE</scope>
</reference>
<evidence type="ECO:0000256" key="5">
    <source>
        <dbReference type="ARBA" id="ARBA00019635"/>
    </source>
</evidence>
<dbReference type="PRINTS" id="PR00418">
    <property type="entry name" value="TPI2FAMILY"/>
</dbReference>
<dbReference type="PRINTS" id="PR01158">
    <property type="entry name" value="TOPISMRASEII"/>
</dbReference>
<evidence type="ECO:0000256" key="10">
    <source>
        <dbReference type="ARBA" id="ARBA00023125"/>
    </source>
</evidence>
<dbReference type="GO" id="GO:0000819">
    <property type="term" value="P:sister chromatid segregation"/>
    <property type="evidence" value="ECO:0007669"/>
    <property type="project" value="TreeGrafter"/>
</dbReference>
<keyword evidence="6" id="KW-0547">Nucleotide-binding</keyword>
<dbReference type="InterPro" id="IPR050634">
    <property type="entry name" value="DNA_Topoisomerase_II"/>
</dbReference>
<dbReference type="InterPro" id="IPR001154">
    <property type="entry name" value="TopoII_euk"/>
</dbReference>
<keyword evidence="8" id="KW-0460">Magnesium</keyword>
<evidence type="ECO:0000256" key="13">
    <source>
        <dbReference type="PROSITE-ProRule" id="PRU01384"/>
    </source>
</evidence>
<feature type="active site" description="O-(5'-phospho-DNA)-tyrosine intermediate" evidence="13">
    <location>
        <position position="816"/>
    </location>
</feature>
<dbReference type="PROSITE" id="PS52040">
    <property type="entry name" value="TOPO_IIA"/>
    <property type="match status" value="1"/>
</dbReference>
<gene>
    <name evidence="15" type="ORF">LCDPAC02_01810</name>
</gene>
<dbReference type="EC" id="5.6.2.2" evidence="4"/>
<dbReference type="InterPro" id="IPR002205">
    <property type="entry name" value="Topo_IIA_dom_A"/>
</dbReference>
<evidence type="ECO:0000256" key="7">
    <source>
        <dbReference type="ARBA" id="ARBA00022840"/>
    </source>
</evidence>
<evidence type="ECO:0000256" key="3">
    <source>
        <dbReference type="ARBA" id="ARBA00011080"/>
    </source>
</evidence>
<dbReference type="InterPro" id="IPR013758">
    <property type="entry name" value="Topo_IIA_A/C_ab"/>
</dbReference>
<dbReference type="InterPro" id="IPR001241">
    <property type="entry name" value="Topo_IIA"/>
</dbReference>
<evidence type="ECO:0000256" key="4">
    <source>
        <dbReference type="ARBA" id="ARBA00012895"/>
    </source>
</evidence>
<dbReference type="Gene3D" id="3.30.565.10">
    <property type="entry name" value="Histidine kinase-like ATPase, C-terminal domain"/>
    <property type="match status" value="1"/>
</dbReference>
<keyword evidence="10 13" id="KW-0238">DNA-binding</keyword>
<accession>A0A481YNZ5</accession>
<dbReference type="SUPFAM" id="SSF55874">
    <property type="entry name" value="ATPase domain of HSP90 chaperone/DNA topoisomerase II/histidine kinase"/>
    <property type="match status" value="1"/>
</dbReference>
<name>A0A481YNZ5_9VIRU</name>
<dbReference type="SUPFAM" id="SSF56719">
    <property type="entry name" value="Type II DNA topoisomerase"/>
    <property type="match status" value="1"/>
</dbReference>
<keyword evidence="9 13" id="KW-0799">Topoisomerase</keyword>